<dbReference type="EMBL" id="SJPW01000001">
    <property type="protein sequence ID" value="TWU60295.1"/>
    <property type="molecule type" value="Genomic_DNA"/>
</dbReference>
<keyword evidence="1" id="KW-0472">Membrane</keyword>
<evidence type="ECO:0008006" key="5">
    <source>
        <dbReference type="Google" id="ProtNLM"/>
    </source>
</evidence>
<reference evidence="3 4" key="1">
    <citation type="submission" date="2019-02" db="EMBL/GenBank/DDBJ databases">
        <title>Deep-cultivation of Planctomycetes and their phenomic and genomic characterization uncovers novel biology.</title>
        <authorList>
            <person name="Wiegand S."/>
            <person name="Jogler M."/>
            <person name="Boedeker C."/>
            <person name="Pinto D."/>
            <person name="Vollmers J."/>
            <person name="Rivas-Marin E."/>
            <person name="Kohn T."/>
            <person name="Peeters S.H."/>
            <person name="Heuer A."/>
            <person name="Rast P."/>
            <person name="Oberbeckmann S."/>
            <person name="Bunk B."/>
            <person name="Jeske O."/>
            <person name="Meyerdierks A."/>
            <person name="Storesund J.E."/>
            <person name="Kallscheuer N."/>
            <person name="Luecker S."/>
            <person name="Lage O.M."/>
            <person name="Pohl T."/>
            <person name="Merkel B.J."/>
            <person name="Hornburger P."/>
            <person name="Mueller R.-W."/>
            <person name="Bruemmer F."/>
            <person name="Labrenz M."/>
            <person name="Spormann A.M."/>
            <person name="Op Den Camp H."/>
            <person name="Overmann J."/>
            <person name="Amann R."/>
            <person name="Jetten M.S.M."/>
            <person name="Mascher T."/>
            <person name="Medema M.H."/>
            <person name="Devos D.P."/>
            <person name="Kaster A.-K."/>
            <person name="Ovreas L."/>
            <person name="Rohde M."/>
            <person name="Galperin M.Y."/>
            <person name="Jogler C."/>
        </authorList>
    </citation>
    <scope>NUCLEOTIDE SEQUENCE [LARGE SCALE GENOMIC DNA]</scope>
    <source>
        <strain evidence="3 4">Poly51</strain>
    </source>
</reference>
<dbReference type="InterPro" id="IPR024079">
    <property type="entry name" value="MetalloPept_cat_dom_sf"/>
</dbReference>
<evidence type="ECO:0000256" key="2">
    <source>
        <dbReference type="SAM" id="SignalP"/>
    </source>
</evidence>
<gene>
    <name evidence="3" type="ORF">Poly51_05700</name>
</gene>
<dbReference type="OrthoDB" id="272883at2"/>
<keyword evidence="2" id="KW-0732">Signal</keyword>
<proteinExistence type="predicted"/>
<keyword evidence="4" id="KW-1185">Reference proteome</keyword>
<dbReference type="RefSeq" id="WP_146453986.1">
    <property type="nucleotide sequence ID" value="NZ_SJPW01000001.1"/>
</dbReference>
<dbReference type="Proteomes" id="UP000318288">
    <property type="component" value="Unassembled WGS sequence"/>
</dbReference>
<keyword evidence="1" id="KW-1133">Transmembrane helix</keyword>
<dbReference type="GO" id="GO:0008237">
    <property type="term" value="F:metallopeptidase activity"/>
    <property type="evidence" value="ECO:0007669"/>
    <property type="project" value="InterPro"/>
</dbReference>
<organism evidence="3 4">
    <name type="scientific">Rubripirellula tenax</name>
    <dbReference type="NCBI Taxonomy" id="2528015"/>
    <lineage>
        <taxon>Bacteria</taxon>
        <taxon>Pseudomonadati</taxon>
        <taxon>Planctomycetota</taxon>
        <taxon>Planctomycetia</taxon>
        <taxon>Pirellulales</taxon>
        <taxon>Pirellulaceae</taxon>
        <taxon>Rubripirellula</taxon>
    </lineage>
</organism>
<keyword evidence="1" id="KW-0812">Transmembrane</keyword>
<feature type="signal peptide" evidence="2">
    <location>
        <begin position="1"/>
        <end position="21"/>
    </location>
</feature>
<evidence type="ECO:0000313" key="3">
    <source>
        <dbReference type="EMBL" id="TWU60295.1"/>
    </source>
</evidence>
<feature type="chain" id="PRO_5023079456" description="Matrixin" evidence="2">
    <location>
        <begin position="22"/>
        <end position="259"/>
    </location>
</feature>
<dbReference type="Pfam" id="PF13582">
    <property type="entry name" value="Reprolysin_3"/>
    <property type="match status" value="1"/>
</dbReference>
<evidence type="ECO:0000256" key="1">
    <source>
        <dbReference type="SAM" id="Phobius"/>
    </source>
</evidence>
<dbReference type="AlphaFoldDB" id="A0A5C6FHL2"/>
<name>A0A5C6FHL2_9BACT</name>
<evidence type="ECO:0000313" key="4">
    <source>
        <dbReference type="Proteomes" id="UP000318288"/>
    </source>
</evidence>
<comment type="caution">
    <text evidence="3">The sequence shown here is derived from an EMBL/GenBank/DDBJ whole genome shotgun (WGS) entry which is preliminary data.</text>
</comment>
<feature type="transmembrane region" description="Helical" evidence="1">
    <location>
        <begin position="230"/>
        <end position="250"/>
    </location>
</feature>
<dbReference type="Gene3D" id="3.40.390.10">
    <property type="entry name" value="Collagenase (Catalytic Domain)"/>
    <property type="match status" value="1"/>
</dbReference>
<sequence precursor="true">MRWNAIFAALLLLTFVSSSHAALVIDPALPITRRVSVQPIIVSNDNGTNTSAYFGSASQQESIIGLIDSIWAQAGIDIEFFTPNFWNNTFANVGNGTSTTSRPTNDLGTIVNNGDTAGVGNADPNVIDMYFVEIAAGFSDTSENTANGLAFVGGNGITQHVGDNLPGFLGGREVVASVVAHEIGHNLGLPHITSVENLMQSGGSPNQGERLLASQITTARNSRFARTVTAVPETSSFAALFAIAGGIVVIRRRRNSSGL</sequence>
<dbReference type="SUPFAM" id="SSF55486">
    <property type="entry name" value="Metalloproteases ('zincins'), catalytic domain"/>
    <property type="match status" value="1"/>
</dbReference>
<accession>A0A5C6FHL2</accession>
<protein>
    <recommendedName>
        <fullName evidence="5">Matrixin</fullName>
    </recommendedName>
</protein>